<comment type="caution">
    <text evidence="3">The sequence shown here is derived from an EMBL/GenBank/DDBJ whole genome shotgun (WGS) entry which is preliminary data.</text>
</comment>
<proteinExistence type="predicted"/>
<dbReference type="SUPFAM" id="SSF52540">
    <property type="entry name" value="P-loop containing nucleoside triphosphate hydrolases"/>
    <property type="match status" value="1"/>
</dbReference>
<gene>
    <name evidence="3" type="ORF">VB774_06645</name>
</gene>
<evidence type="ECO:0000313" key="4">
    <source>
        <dbReference type="Proteomes" id="UP001301388"/>
    </source>
</evidence>
<dbReference type="RefSeq" id="WP_323260765.1">
    <property type="nucleotide sequence ID" value="NZ_JAYGIE010000021.1"/>
</dbReference>
<dbReference type="InterPro" id="IPR038729">
    <property type="entry name" value="Rad50/SbcC_AAA"/>
</dbReference>
<dbReference type="InterPro" id="IPR051396">
    <property type="entry name" value="Bact_Antivir_Def_Nuclease"/>
</dbReference>
<dbReference type="Pfam" id="PF13476">
    <property type="entry name" value="AAA_23"/>
    <property type="match status" value="1"/>
</dbReference>
<name>A0ABU5TG68_9CYAN</name>
<dbReference type="Proteomes" id="UP001301388">
    <property type="component" value="Unassembled WGS sequence"/>
</dbReference>
<keyword evidence="4" id="KW-1185">Reference proteome</keyword>
<feature type="domain" description="ATPase AAA-type core" evidence="1">
    <location>
        <begin position="205"/>
        <end position="296"/>
    </location>
</feature>
<evidence type="ECO:0000259" key="2">
    <source>
        <dbReference type="Pfam" id="PF13476"/>
    </source>
</evidence>
<feature type="domain" description="Rad50/SbcC-type AAA" evidence="2">
    <location>
        <begin position="5"/>
        <end position="53"/>
    </location>
</feature>
<organism evidence="3 4">
    <name type="scientific">Pseudanabaena galeata UHCC 0370</name>
    <dbReference type="NCBI Taxonomy" id="3110310"/>
    <lineage>
        <taxon>Bacteria</taxon>
        <taxon>Bacillati</taxon>
        <taxon>Cyanobacteriota</taxon>
        <taxon>Cyanophyceae</taxon>
        <taxon>Pseudanabaenales</taxon>
        <taxon>Pseudanabaenaceae</taxon>
        <taxon>Pseudanabaena</taxon>
    </lineage>
</organism>
<dbReference type="PANTHER" id="PTHR43581">
    <property type="entry name" value="ATP/GTP PHOSPHATASE"/>
    <property type="match status" value="1"/>
</dbReference>
<dbReference type="Gene3D" id="3.40.50.300">
    <property type="entry name" value="P-loop containing nucleotide triphosphate hydrolases"/>
    <property type="match status" value="1"/>
</dbReference>
<accession>A0ABU5TG68</accession>
<dbReference type="Pfam" id="PF13304">
    <property type="entry name" value="AAA_21"/>
    <property type="match status" value="1"/>
</dbReference>
<evidence type="ECO:0000259" key="1">
    <source>
        <dbReference type="Pfam" id="PF13304"/>
    </source>
</evidence>
<evidence type="ECO:0000313" key="3">
    <source>
        <dbReference type="EMBL" id="MEA5477295.1"/>
    </source>
</evidence>
<dbReference type="InterPro" id="IPR027417">
    <property type="entry name" value="P-loop_NTPase"/>
</dbReference>
<reference evidence="3 4" key="1">
    <citation type="submission" date="2023-12" db="EMBL/GenBank/DDBJ databases">
        <title>Baltic Sea Cyanobacteria.</title>
        <authorList>
            <person name="Delbaje E."/>
            <person name="Fewer D.P."/>
            <person name="Shishido T.K."/>
        </authorList>
    </citation>
    <scope>NUCLEOTIDE SEQUENCE [LARGE SCALE GENOMIC DNA]</scope>
    <source>
        <strain evidence="3 4">UHCC 0370</strain>
    </source>
</reference>
<protein>
    <submittedName>
        <fullName evidence="3">AAA family ATPase</fullName>
    </submittedName>
</protein>
<dbReference type="EMBL" id="JAYGIE010000021">
    <property type="protein sequence ID" value="MEA5477295.1"/>
    <property type="molecule type" value="Genomic_DNA"/>
</dbReference>
<dbReference type="InterPro" id="IPR003959">
    <property type="entry name" value="ATPase_AAA_core"/>
</dbReference>
<sequence length="408" mass="46313">MLINLNLKGIGSVSGNLDIDFGERLNILTGDNGLGKSFLLDVIWFALTDNWVGLPALPNFDQKDPPYIHFQASNGEKGESVFLFDKQKWQDFQRPQEDEIVIYSRINGGFSIFDPLRKFNSKEVYNFTSQQVLNGLILNDGSIPCMGLIHDLDYWQLKRSETPYQIIQSVIQHLSHPDEPMQVGASIRLSVDDSRQIPTLCLPYGNVPVTQVSSGIQRILSLAYMLVWAWDGHIQVAKLKRTEPLNKIVFLIDEMESHLHPKWQRTILPAILQVCKLLNPEIEVQVVTTTHSPMVLASAEPYFNEETDKLFLFELLGSEVTFREIPWVKQGDVVGWLTSEIFDLKQARSREAEAAIGAAQALATKNPDYVYPDNLQTLGEIQAELERVIPGHDPFWIGWTVKNEARQQ</sequence>
<dbReference type="PANTHER" id="PTHR43581:SF2">
    <property type="entry name" value="EXCINUCLEASE ATPASE SUBUNIT"/>
    <property type="match status" value="1"/>
</dbReference>